<sequence>MLQSLPRRFISWQLAVAKGDRTAIVRGGFVCSALVLVLILWVFTSLQRPVTSVLLPSTPFQAAVNANVDYSTTTTTDDGVSTTVEIFPQYGDKSSPGMHFRLENSKLLMQAGNREEDSVLLVVVLKDAESWGEGRTVDDFFKLVDSFDYPEGKISIALLTSCMQEFSRIKELYRRYIQRYPRMSVIFRDDFSSSDGVLTRDNRHSDELQKNRRRVIARYRNYAVLSAMETWHQHVFWVDADVHKIPADLMKKMIHSGLDIVEPMCVRMREDGKDWYEYDLNAWVGRRKERGSLRDSNAFVPGDLKVERMWHFHGKEETFVPLDSVGGTMLYVKADVHRQGVLFPVHYLIGSEWAKEGYDGIETEGLCYVAHFLGFKCWGMPNDLIYHI</sequence>
<protein>
    <submittedName>
        <fullName evidence="2">Uncharacterized protein</fullName>
    </submittedName>
</protein>
<keyword evidence="3" id="KW-1185">Reference proteome</keyword>
<gene>
    <name evidence="2" type="ORF">PHYBOEH_003475</name>
</gene>
<dbReference type="Proteomes" id="UP000693981">
    <property type="component" value="Unassembled WGS sequence"/>
</dbReference>
<accession>A0A8T1X8N8</accession>
<feature type="transmembrane region" description="Helical" evidence="1">
    <location>
        <begin position="23"/>
        <end position="43"/>
    </location>
</feature>
<dbReference type="Pfam" id="PF03452">
    <property type="entry name" value="Anp1"/>
    <property type="match status" value="1"/>
</dbReference>
<organism evidence="2 3">
    <name type="scientific">Phytophthora boehmeriae</name>
    <dbReference type="NCBI Taxonomy" id="109152"/>
    <lineage>
        <taxon>Eukaryota</taxon>
        <taxon>Sar</taxon>
        <taxon>Stramenopiles</taxon>
        <taxon>Oomycota</taxon>
        <taxon>Peronosporomycetes</taxon>
        <taxon>Peronosporales</taxon>
        <taxon>Peronosporaceae</taxon>
        <taxon>Phytophthora</taxon>
    </lineage>
</organism>
<reference evidence="2" key="1">
    <citation type="submission" date="2021-02" db="EMBL/GenBank/DDBJ databases">
        <authorList>
            <person name="Palmer J.M."/>
        </authorList>
    </citation>
    <scope>NUCLEOTIDE SEQUENCE</scope>
    <source>
        <strain evidence="2">SCRP23</strain>
    </source>
</reference>
<keyword evidence="1" id="KW-0472">Membrane</keyword>
<dbReference type="PANTHER" id="PTHR43083">
    <property type="entry name" value="MANNAN POLYMERASE II"/>
    <property type="match status" value="1"/>
</dbReference>
<keyword evidence="1" id="KW-0812">Transmembrane</keyword>
<keyword evidence="1" id="KW-1133">Transmembrane helix</keyword>
<dbReference type="EMBL" id="JAGDFL010000002">
    <property type="protein sequence ID" value="KAG7402216.1"/>
    <property type="molecule type" value="Genomic_DNA"/>
</dbReference>
<proteinExistence type="predicted"/>
<dbReference type="InterPro" id="IPR052086">
    <property type="entry name" value="Mannan_Polymerase_Subunit"/>
</dbReference>
<name>A0A8T1X8N8_9STRA</name>
<evidence type="ECO:0000313" key="3">
    <source>
        <dbReference type="Proteomes" id="UP000693981"/>
    </source>
</evidence>
<dbReference type="AlphaFoldDB" id="A0A8T1X8N8"/>
<comment type="caution">
    <text evidence="2">The sequence shown here is derived from an EMBL/GenBank/DDBJ whole genome shotgun (WGS) entry which is preliminary data.</text>
</comment>
<dbReference type="PANTHER" id="PTHR43083:SF6">
    <property type="entry name" value="MANNAN POLYMERASE COMPLEXES SUBUNIT MNN9"/>
    <property type="match status" value="1"/>
</dbReference>
<dbReference type="OrthoDB" id="204164at2759"/>
<evidence type="ECO:0000313" key="2">
    <source>
        <dbReference type="EMBL" id="KAG7402216.1"/>
    </source>
</evidence>
<evidence type="ECO:0000256" key="1">
    <source>
        <dbReference type="SAM" id="Phobius"/>
    </source>
</evidence>